<feature type="region of interest" description="Disordered" evidence="1">
    <location>
        <begin position="69"/>
        <end position="100"/>
    </location>
</feature>
<protein>
    <submittedName>
        <fullName evidence="2">Uncharacterized protein</fullName>
    </submittedName>
</protein>
<reference evidence="3" key="1">
    <citation type="submission" date="2024-07" db="EMBL/GenBank/DDBJ databases">
        <title>Two chromosome-level genome assemblies of Korean endemic species Abeliophyllum distichum and Forsythia ovata (Oleaceae).</title>
        <authorList>
            <person name="Jang H."/>
        </authorList>
    </citation>
    <scope>NUCLEOTIDE SEQUENCE [LARGE SCALE GENOMIC DNA]</scope>
</reference>
<sequence length="100" mass="11226">MSVSAIVPLMPEVAIDVSSTVPLMPEATLDISSALFPEEPILPLENIRRSNKWKRVINGEGEKDLLKMGMEDKDSMRNSWKAKRGRETPLQRVGEDTPHL</sequence>
<comment type="caution">
    <text evidence="2">The sequence shown here is derived from an EMBL/GenBank/DDBJ whole genome shotgun (WGS) entry which is preliminary data.</text>
</comment>
<proteinExistence type="predicted"/>
<dbReference type="EMBL" id="JBFOLJ010000001">
    <property type="protein sequence ID" value="KAL2558980.1"/>
    <property type="molecule type" value="Genomic_DNA"/>
</dbReference>
<accession>A0ABD1XEH7</accession>
<dbReference type="Proteomes" id="UP001604277">
    <property type="component" value="Unassembled WGS sequence"/>
</dbReference>
<dbReference type="AlphaFoldDB" id="A0ABD1XEH7"/>
<keyword evidence="3" id="KW-1185">Reference proteome</keyword>
<evidence type="ECO:0000256" key="1">
    <source>
        <dbReference type="SAM" id="MobiDB-lite"/>
    </source>
</evidence>
<name>A0ABD1XEH7_9LAMI</name>
<evidence type="ECO:0000313" key="3">
    <source>
        <dbReference type="Proteomes" id="UP001604277"/>
    </source>
</evidence>
<organism evidence="2 3">
    <name type="scientific">Forsythia ovata</name>
    <dbReference type="NCBI Taxonomy" id="205694"/>
    <lineage>
        <taxon>Eukaryota</taxon>
        <taxon>Viridiplantae</taxon>
        <taxon>Streptophyta</taxon>
        <taxon>Embryophyta</taxon>
        <taxon>Tracheophyta</taxon>
        <taxon>Spermatophyta</taxon>
        <taxon>Magnoliopsida</taxon>
        <taxon>eudicotyledons</taxon>
        <taxon>Gunneridae</taxon>
        <taxon>Pentapetalae</taxon>
        <taxon>asterids</taxon>
        <taxon>lamiids</taxon>
        <taxon>Lamiales</taxon>
        <taxon>Oleaceae</taxon>
        <taxon>Forsythieae</taxon>
        <taxon>Forsythia</taxon>
    </lineage>
</organism>
<evidence type="ECO:0000313" key="2">
    <source>
        <dbReference type="EMBL" id="KAL2558980.1"/>
    </source>
</evidence>
<gene>
    <name evidence="2" type="ORF">Fot_03719</name>
</gene>
<feature type="compositionally biased region" description="Basic and acidic residues" evidence="1">
    <location>
        <begin position="85"/>
        <end position="100"/>
    </location>
</feature>